<dbReference type="SUPFAM" id="SSF54427">
    <property type="entry name" value="NTF2-like"/>
    <property type="match status" value="1"/>
</dbReference>
<evidence type="ECO:0000259" key="1">
    <source>
        <dbReference type="Pfam" id="PF24125"/>
    </source>
</evidence>
<evidence type="ECO:0000313" key="2">
    <source>
        <dbReference type="EMBL" id="ROH86189.1"/>
    </source>
</evidence>
<dbReference type="Pfam" id="PF24125">
    <property type="entry name" value="Cds6_C"/>
    <property type="match status" value="1"/>
</dbReference>
<dbReference type="Gene3D" id="3.10.450.50">
    <property type="match status" value="1"/>
</dbReference>
<dbReference type="Gene3D" id="1.25.40.10">
    <property type="entry name" value="Tetratricopeptide repeat domain"/>
    <property type="match status" value="1"/>
</dbReference>
<name>A0A3N0V058_9PROT</name>
<reference evidence="2 3" key="1">
    <citation type="submission" date="2018-10" db="EMBL/GenBank/DDBJ databases">
        <authorList>
            <person name="Chen W.-M."/>
        </authorList>
    </citation>
    <scope>NUCLEOTIDE SEQUENCE [LARGE SCALE GENOMIC DNA]</scope>
    <source>
        <strain evidence="2 3">H-5</strain>
    </source>
</reference>
<dbReference type="EMBL" id="RJVP01000003">
    <property type="protein sequence ID" value="ROH86189.1"/>
    <property type="molecule type" value="Genomic_DNA"/>
</dbReference>
<dbReference type="InterPro" id="IPR032710">
    <property type="entry name" value="NTF2-like_dom_sf"/>
</dbReference>
<organism evidence="2 3">
    <name type="scientific">Pseudomethylobacillus aquaticus</name>
    <dbReference type="NCBI Taxonomy" id="2676064"/>
    <lineage>
        <taxon>Bacteria</taxon>
        <taxon>Pseudomonadati</taxon>
        <taxon>Pseudomonadota</taxon>
        <taxon>Betaproteobacteria</taxon>
        <taxon>Nitrosomonadales</taxon>
        <taxon>Methylophilaceae</taxon>
        <taxon>Pseudomethylobacillus</taxon>
    </lineage>
</organism>
<comment type="caution">
    <text evidence="2">The sequence shown here is derived from an EMBL/GenBank/DDBJ whole genome shotgun (WGS) entry which is preliminary data.</text>
</comment>
<evidence type="ECO:0000313" key="3">
    <source>
        <dbReference type="Proteomes" id="UP000275137"/>
    </source>
</evidence>
<dbReference type="RefSeq" id="WP_123237249.1">
    <property type="nucleotide sequence ID" value="NZ_RJVP01000003.1"/>
</dbReference>
<protein>
    <recommendedName>
        <fullName evidence="1">Cds6 C-terminal domain-containing protein</fullName>
    </recommendedName>
</protein>
<sequence length="279" mass="31006">MKTTIDPTIDPVAQPFSARHLCSALLLFSMMLTSGCGLYDKMLPNSEFNSHIVQAEAALHDGNLLKAENRTAQARMLQPQSARVMLLQGQIYAAKGHLAQAYNQYQMVINLPVNNDNKATINQARELQAALGYRLEVDDSPEVAVAEVKPDPEAEARAAEEQALQATRTDIEQMLQAWLTDWQSGQPAAYFAHYVTDFKGEAASASAWRKARSARLNPQAGIQVSMTALQIDVVDSDNANISFTQTYSAKRYRDVGEKMLELVRDNGRWLIRAETFSKQ</sequence>
<proteinExistence type="predicted"/>
<dbReference type="Proteomes" id="UP000275137">
    <property type="component" value="Unassembled WGS sequence"/>
</dbReference>
<gene>
    <name evidence="2" type="ORF">ED236_07000</name>
</gene>
<dbReference type="AlphaFoldDB" id="A0A3N0V058"/>
<accession>A0A3N0V058</accession>
<keyword evidence="3" id="KW-1185">Reference proteome</keyword>
<feature type="domain" description="Cds6 C-terminal" evidence="1">
    <location>
        <begin position="171"/>
        <end position="274"/>
    </location>
</feature>
<dbReference type="InterPro" id="IPR011990">
    <property type="entry name" value="TPR-like_helical_dom_sf"/>
</dbReference>
<dbReference type="SUPFAM" id="SSF48452">
    <property type="entry name" value="TPR-like"/>
    <property type="match status" value="1"/>
</dbReference>
<dbReference type="InterPro" id="IPR056203">
    <property type="entry name" value="Cds6_C"/>
</dbReference>